<evidence type="ECO:0000256" key="1">
    <source>
        <dbReference type="SAM" id="MobiDB-lite"/>
    </source>
</evidence>
<evidence type="ECO:0000313" key="3">
    <source>
        <dbReference type="Proteomes" id="UP000192534"/>
    </source>
</evidence>
<name>A0A1X0IQP8_MYCRH</name>
<dbReference type="Proteomes" id="UP000192534">
    <property type="component" value="Unassembled WGS sequence"/>
</dbReference>
<feature type="region of interest" description="Disordered" evidence="1">
    <location>
        <begin position="240"/>
        <end position="273"/>
    </location>
</feature>
<proteinExistence type="predicted"/>
<keyword evidence="3" id="KW-1185">Reference proteome</keyword>
<organism evidence="2 3">
    <name type="scientific">Mycolicibacterium rhodesiae</name>
    <name type="common">Mycobacterium rhodesiae</name>
    <dbReference type="NCBI Taxonomy" id="36814"/>
    <lineage>
        <taxon>Bacteria</taxon>
        <taxon>Bacillati</taxon>
        <taxon>Actinomycetota</taxon>
        <taxon>Actinomycetes</taxon>
        <taxon>Mycobacteriales</taxon>
        <taxon>Mycobacteriaceae</taxon>
        <taxon>Mycolicibacterium</taxon>
    </lineage>
</organism>
<accession>A0A1X0IQP8</accession>
<dbReference type="EMBL" id="MVIH01000009">
    <property type="protein sequence ID" value="ORB50802.1"/>
    <property type="molecule type" value="Genomic_DNA"/>
</dbReference>
<dbReference type="AlphaFoldDB" id="A0A1X0IQP8"/>
<evidence type="ECO:0000313" key="2">
    <source>
        <dbReference type="EMBL" id="ORB50802.1"/>
    </source>
</evidence>
<reference evidence="2 3" key="1">
    <citation type="submission" date="2016-12" db="EMBL/GenBank/DDBJ databases">
        <title>The new phylogeny of genus Mycobacterium.</title>
        <authorList>
            <person name="Tortoli E."/>
            <person name="Trovato A."/>
            <person name="Cirillo D.M."/>
        </authorList>
    </citation>
    <scope>NUCLEOTIDE SEQUENCE [LARGE SCALE GENOMIC DNA]</scope>
    <source>
        <strain evidence="2 3">DSM 44223</strain>
    </source>
</reference>
<protein>
    <submittedName>
        <fullName evidence="2">Uncharacterized protein</fullName>
    </submittedName>
</protein>
<dbReference type="RefSeq" id="WP_083120810.1">
    <property type="nucleotide sequence ID" value="NZ_JACKUO010000028.1"/>
</dbReference>
<gene>
    <name evidence="2" type="ORF">BST42_18725</name>
</gene>
<dbReference type="OrthoDB" id="4127968at2"/>
<sequence length="273" mass="29598">MTDNPAIALRNILRGVMRDDAHIDKAWVAVLGANVGTLDFSLRHSEVVALWRQVYDLLFALPGDDEDRSQYLSYMGHYYTAIVPPDAWTNAGSSVANPLIVDQLTGIATTLQYRAIAAPKLGDPALSRLRDAITEWREILDEAEFDEKLSTELHAQVDHLEWLLDNVHLFGSGPIAETSKKLVGSGIAAMGVKPSFAKRIGKALAPALVVIAMFHTVTDDLKGITEGIADMKDAVVEIVTPPKQIEAPKTKELPAGKSETPPESPTPEDGARG</sequence>
<comment type="caution">
    <text evidence="2">The sequence shown here is derived from an EMBL/GenBank/DDBJ whole genome shotgun (WGS) entry which is preliminary data.</text>
</comment>